<dbReference type="AlphaFoldDB" id="A0A6J4RUB1"/>
<feature type="region of interest" description="Disordered" evidence="1">
    <location>
        <begin position="1"/>
        <end position="36"/>
    </location>
</feature>
<feature type="compositionally biased region" description="Low complexity" evidence="1">
    <location>
        <begin position="1"/>
        <end position="14"/>
    </location>
</feature>
<proteinExistence type="predicted"/>
<organism evidence="3">
    <name type="scientific">uncultured Solirubrobacterales bacterium</name>
    <dbReference type="NCBI Taxonomy" id="768556"/>
    <lineage>
        <taxon>Bacteria</taxon>
        <taxon>Bacillati</taxon>
        <taxon>Actinomycetota</taxon>
        <taxon>Thermoleophilia</taxon>
        <taxon>Solirubrobacterales</taxon>
        <taxon>environmental samples</taxon>
    </lineage>
</organism>
<evidence type="ECO:0000313" key="3">
    <source>
        <dbReference type="EMBL" id="CAA9482325.1"/>
    </source>
</evidence>
<dbReference type="CDD" id="cd16896">
    <property type="entry name" value="LT_Slt70-like"/>
    <property type="match status" value="1"/>
</dbReference>
<reference evidence="3" key="1">
    <citation type="submission" date="2020-02" db="EMBL/GenBank/DDBJ databases">
        <authorList>
            <person name="Meier V. D."/>
        </authorList>
    </citation>
    <scope>NUCLEOTIDE SEQUENCE</scope>
    <source>
        <strain evidence="3">AVDCRST_MAG45</strain>
    </source>
</reference>
<dbReference type="SUPFAM" id="SSF53955">
    <property type="entry name" value="Lysozyme-like"/>
    <property type="match status" value="1"/>
</dbReference>
<dbReference type="InterPro" id="IPR008258">
    <property type="entry name" value="Transglycosylase_SLT_dom_1"/>
</dbReference>
<sequence>MTGPRGLGRLQLRGSEGGRGARRRARERARQTGSGGSRRIRRLLAVAGALIVGAGAAALVTRDDRVNDAYLELTLPLRHEDIIRQQAEDKDLDAALIAAVIYEESRFRDRTSPAGAKGLMQIVPGTAQFIASRSGGTAFELRDLGTPQVNIAYGSWYLRHLLERYDGDVELAVAAYNAGARNVDRWVEDAGGADDFEPDEHIGFPETRAYVAGVTKHRDEYARNYESELGL</sequence>
<feature type="domain" description="Transglycosylase SLT" evidence="2">
    <location>
        <begin position="82"/>
        <end position="194"/>
    </location>
</feature>
<gene>
    <name evidence="3" type="ORF">AVDCRST_MAG45-240</name>
</gene>
<accession>A0A6J4RUB1</accession>
<dbReference type="EMBL" id="CADCVU010000020">
    <property type="protein sequence ID" value="CAA9482325.1"/>
    <property type="molecule type" value="Genomic_DNA"/>
</dbReference>
<evidence type="ECO:0000256" key="1">
    <source>
        <dbReference type="SAM" id="MobiDB-lite"/>
    </source>
</evidence>
<protein>
    <submittedName>
        <fullName evidence="3">GH23</fullName>
    </submittedName>
</protein>
<dbReference type="Pfam" id="PF01464">
    <property type="entry name" value="SLT"/>
    <property type="match status" value="1"/>
</dbReference>
<name>A0A6J4RUB1_9ACTN</name>
<dbReference type="Gene3D" id="1.10.530.10">
    <property type="match status" value="1"/>
</dbReference>
<dbReference type="InterPro" id="IPR023346">
    <property type="entry name" value="Lysozyme-like_dom_sf"/>
</dbReference>
<dbReference type="PANTHER" id="PTHR37423:SF5">
    <property type="entry name" value="SOLUBLE LYTIC MUREIN TRANSGLYCOSYLASE"/>
    <property type="match status" value="1"/>
</dbReference>
<evidence type="ECO:0000259" key="2">
    <source>
        <dbReference type="Pfam" id="PF01464"/>
    </source>
</evidence>
<dbReference type="PANTHER" id="PTHR37423">
    <property type="entry name" value="SOLUBLE LYTIC MUREIN TRANSGLYCOSYLASE-RELATED"/>
    <property type="match status" value="1"/>
</dbReference>